<dbReference type="Gene3D" id="3.40.50.12370">
    <property type="match status" value="1"/>
</dbReference>
<comment type="caution">
    <text evidence="2">The sequence shown here is derived from an EMBL/GenBank/DDBJ whole genome shotgun (WGS) entry which is preliminary data.</text>
</comment>
<dbReference type="OrthoDB" id="9813682at2"/>
<evidence type="ECO:0000313" key="2">
    <source>
        <dbReference type="EMBL" id="RVT89355.1"/>
    </source>
</evidence>
<feature type="domain" description="UspA" evidence="1">
    <location>
        <begin position="2"/>
        <end position="139"/>
    </location>
</feature>
<reference evidence="2 3" key="1">
    <citation type="submission" date="2019-01" db="EMBL/GenBank/DDBJ databases">
        <authorList>
            <person name="Chen W.-M."/>
        </authorList>
    </citation>
    <scope>NUCLEOTIDE SEQUENCE [LARGE SCALE GENOMIC DNA]</scope>
    <source>
        <strain evidence="2 3">CCP-7</strain>
    </source>
</reference>
<protein>
    <submittedName>
        <fullName evidence="2">Universal stress protein</fullName>
    </submittedName>
</protein>
<keyword evidence="3" id="KW-1185">Reference proteome</keyword>
<gene>
    <name evidence="2" type="ORF">EOD43_21525</name>
</gene>
<dbReference type="AlphaFoldDB" id="A0A437LV87"/>
<sequence>MRTYLVVIDDSDEARVALRFAARRAAKTAGAVEILALVDQPEFVQWGAVQQAMEEEARLRAEALVAQAAGALIEETGLRPSITVRQGDGVAVVRALLEERPGVAALVLGAAASGSPGKLIAHFAGADAGKLPCPLMIIPGSLSDEALDHLS</sequence>
<name>A0A437LV87_9SPHN</name>
<organism evidence="2 3">
    <name type="scientific">Sphingomonas crocodyli</name>
    <dbReference type="NCBI Taxonomy" id="1979270"/>
    <lineage>
        <taxon>Bacteria</taxon>
        <taxon>Pseudomonadati</taxon>
        <taxon>Pseudomonadota</taxon>
        <taxon>Alphaproteobacteria</taxon>
        <taxon>Sphingomonadales</taxon>
        <taxon>Sphingomonadaceae</taxon>
        <taxon>Sphingomonas</taxon>
    </lineage>
</organism>
<dbReference type="Pfam" id="PF00582">
    <property type="entry name" value="Usp"/>
    <property type="match status" value="1"/>
</dbReference>
<evidence type="ECO:0000313" key="3">
    <source>
        <dbReference type="Proteomes" id="UP000282971"/>
    </source>
</evidence>
<accession>A0A437LV87</accession>
<proteinExistence type="predicted"/>
<dbReference type="RefSeq" id="WP_127746342.1">
    <property type="nucleotide sequence ID" value="NZ_SACN01000005.1"/>
</dbReference>
<dbReference type="EMBL" id="SACN01000005">
    <property type="protein sequence ID" value="RVT89355.1"/>
    <property type="molecule type" value="Genomic_DNA"/>
</dbReference>
<dbReference type="SUPFAM" id="SSF52402">
    <property type="entry name" value="Adenine nucleotide alpha hydrolases-like"/>
    <property type="match status" value="1"/>
</dbReference>
<dbReference type="Proteomes" id="UP000282971">
    <property type="component" value="Unassembled WGS sequence"/>
</dbReference>
<dbReference type="InterPro" id="IPR006016">
    <property type="entry name" value="UspA"/>
</dbReference>
<evidence type="ECO:0000259" key="1">
    <source>
        <dbReference type="Pfam" id="PF00582"/>
    </source>
</evidence>